<dbReference type="OMA" id="DTINDCP"/>
<feature type="region of interest" description="Disordered" evidence="4">
    <location>
        <begin position="392"/>
        <end position="446"/>
    </location>
</feature>
<dbReference type="Proteomes" id="UP000515146">
    <property type="component" value="Unplaced"/>
</dbReference>
<dbReference type="PANTHER" id="PTHR12394">
    <property type="entry name" value="ZYGIN"/>
    <property type="match status" value="1"/>
</dbReference>
<evidence type="ECO:0000256" key="4">
    <source>
        <dbReference type="SAM" id="MobiDB-lite"/>
    </source>
</evidence>
<dbReference type="Pfam" id="PF07763">
    <property type="entry name" value="FEZ"/>
    <property type="match status" value="2"/>
</dbReference>
<dbReference type="OrthoDB" id="7959977at2759"/>
<keyword evidence="5" id="KW-1185">Reference proteome</keyword>
<dbReference type="RefSeq" id="XP_027194981.1">
    <property type="nucleotide sequence ID" value="XM_027339180.1"/>
</dbReference>
<gene>
    <name evidence="6" type="primary">LOC113789619</name>
</gene>
<feature type="compositionally biased region" description="Low complexity" evidence="4">
    <location>
        <begin position="430"/>
        <end position="441"/>
    </location>
</feature>
<dbReference type="InParanoid" id="A0A6P6XQ43"/>
<name>A0A6P6XQ43_DERPT</name>
<accession>A0A6P6XQ43</accession>
<evidence type="ECO:0000256" key="3">
    <source>
        <dbReference type="ARBA" id="ARBA00023054"/>
    </source>
</evidence>
<protein>
    <submittedName>
        <fullName evidence="6">Fasciculation and elongation protein zeta-1-like isoform X1</fullName>
    </submittedName>
</protein>
<feature type="compositionally biased region" description="Low complexity" evidence="4">
    <location>
        <begin position="178"/>
        <end position="193"/>
    </location>
</feature>
<keyword evidence="3" id="KW-0175">Coiled coil</keyword>
<dbReference type="PANTHER" id="PTHR12394:SF12">
    <property type="entry name" value="LD08195P"/>
    <property type="match status" value="1"/>
</dbReference>
<dbReference type="AlphaFoldDB" id="A0A6P6XQ43"/>
<sequence>MEHHYHQISNDDDGDGDFGDFQTCVAFERQTKTNDDEPVYMMGNVFELPWFEFQAFRQQFQQQLVDIFADKSCSSPFDFMTTIPSQEDIINNCPIWLHLTEKFRNKEALNFRQSFTFKLYLQSLKLGETTNRNSHNVSTDNDLPANARKRNTVGEEEDIANDLDMHSLIISSFGSVDQHSSSESNRSSQQQDSTALEIDADQVIKEIESLYASNQSTPSQRYSGSSRQLQLNKTDPLLSLDAATLLDVALKNWKSNRLSSDDYDVNLETFEYCDADQEYHSLPADLNSDILDQVTLANPVLTTTTTADKDHDSPSVYDQTSSIGEQQLELVDKLNQLTIVQLNELYMELEQIIQIRSEVLIQELALRDELEYEKEQKNQFISLLLSVQNKRRHHMTSSADRKATGHHHHHNHSKRMTTTQNGRIIRRNSNDSIRTTTTTATGRYNSRNGLTNVRSSWLPAVADLSSLGTSIKQSILPSHSSKSNPVYLTTVIPYTSSMIPIDSATLDILIKLLKALNEDSPTVPALLTDYILKVICP</sequence>
<evidence type="ECO:0000256" key="1">
    <source>
        <dbReference type="ARBA" id="ARBA00006788"/>
    </source>
</evidence>
<organism evidence="5 6">
    <name type="scientific">Dermatophagoides pteronyssinus</name>
    <name type="common">European house dust mite</name>
    <dbReference type="NCBI Taxonomy" id="6956"/>
    <lineage>
        <taxon>Eukaryota</taxon>
        <taxon>Metazoa</taxon>
        <taxon>Ecdysozoa</taxon>
        <taxon>Arthropoda</taxon>
        <taxon>Chelicerata</taxon>
        <taxon>Arachnida</taxon>
        <taxon>Acari</taxon>
        <taxon>Acariformes</taxon>
        <taxon>Sarcoptiformes</taxon>
        <taxon>Astigmata</taxon>
        <taxon>Psoroptidia</taxon>
        <taxon>Analgoidea</taxon>
        <taxon>Pyroglyphidae</taxon>
        <taxon>Dermatophagoidinae</taxon>
        <taxon>Dermatophagoides</taxon>
    </lineage>
</organism>
<evidence type="ECO:0000256" key="2">
    <source>
        <dbReference type="ARBA" id="ARBA00022553"/>
    </source>
</evidence>
<evidence type="ECO:0000313" key="6">
    <source>
        <dbReference type="RefSeq" id="XP_027194981.1"/>
    </source>
</evidence>
<dbReference type="GO" id="GO:0030424">
    <property type="term" value="C:axon"/>
    <property type="evidence" value="ECO:0007669"/>
    <property type="project" value="TreeGrafter"/>
</dbReference>
<comment type="similarity">
    <text evidence="1">Belongs to the zygin family.</text>
</comment>
<dbReference type="CTD" id="36468"/>
<feature type="region of interest" description="Disordered" evidence="4">
    <location>
        <begin position="176"/>
        <end position="196"/>
    </location>
</feature>
<dbReference type="GO" id="GO:0005737">
    <property type="term" value="C:cytoplasm"/>
    <property type="evidence" value="ECO:0007669"/>
    <property type="project" value="TreeGrafter"/>
</dbReference>
<proteinExistence type="inferred from homology"/>
<feature type="compositionally biased region" description="Basic residues" evidence="4">
    <location>
        <begin position="404"/>
        <end position="415"/>
    </location>
</feature>
<dbReference type="KEGG" id="dpte:113789619"/>
<reference evidence="6" key="1">
    <citation type="submission" date="2025-08" db="UniProtKB">
        <authorList>
            <consortium name="RefSeq"/>
        </authorList>
    </citation>
    <scope>IDENTIFICATION</scope>
    <source>
        <strain evidence="6">Airmid</strain>
    </source>
</reference>
<evidence type="ECO:0000313" key="5">
    <source>
        <dbReference type="Proteomes" id="UP000515146"/>
    </source>
</evidence>
<dbReference type="InterPro" id="IPR011680">
    <property type="entry name" value="FEZ"/>
</dbReference>
<keyword evidence="2" id="KW-0597">Phosphoprotein</keyword>